<comment type="caution">
    <text evidence="1">The sequence shown here is derived from an EMBL/GenBank/DDBJ whole genome shotgun (WGS) entry which is preliminary data.</text>
</comment>
<protein>
    <submittedName>
        <fullName evidence="1">Uncharacterized protein</fullName>
    </submittedName>
</protein>
<evidence type="ECO:0000313" key="1">
    <source>
        <dbReference type="EMBL" id="GFD59346.1"/>
    </source>
</evidence>
<organism evidence="1">
    <name type="scientific">Tanacetum cinerariifolium</name>
    <name type="common">Dalmatian daisy</name>
    <name type="synonym">Chrysanthemum cinerariifolium</name>
    <dbReference type="NCBI Taxonomy" id="118510"/>
    <lineage>
        <taxon>Eukaryota</taxon>
        <taxon>Viridiplantae</taxon>
        <taxon>Streptophyta</taxon>
        <taxon>Embryophyta</taxon>
        <taxon>Tracheophyta</taxon>
        <taxon>Spermatophyta</taxon>
        <taxon>Magnoliopsida</taxon>
        <taxon>eudicotyledons</taxon>
        <taxon>Gunneridae</taxon>
        <taxon>Pentapetalae</taxon>
        <taxon>asterids</taxon>
        <taxon>campanulids</taxon>
        <taxon>Asterales</taxon>
        <taxon>Asteraceae</taxon>
        <taxon>Asteroideae</taxon>
        <taxon>Anthemideae</taxon>
        <taxon>Anthemidinae</taxon>
        <taxon>Tanacetum</taxon>
    </lineage>
</organism>
<dbReference type="EMBL" id="BKCJ011863758">
    <property type="protein sequence ID" value="GFD59346.1"/>
    <property type="molecule type" value="Genomic_DNA"/>
</dbReference>
<gene>
    <name evidence="1" type="ORF">Tci_931315</name>
</gene>
<proteinExistence type="predicted"/>
<reference evidence="1" key="1">
    <citation type="journal article" date="2019" name="Sci. Rep.">
        <title>Draft genome of Tanacetum cinerariifolium, the natural source of mosquito coil.</title>
        <authorList>
            <person name="Yamashiro T."/>
            <person name="Shiraishi A."/>
            <person name="Satake H."/>
            <person name="Nakayama K."/>
        </authorList>
    </citation>
    <scope>NUCLEOTIDE SEQUENCE</scope>
</reference>
<name>A0A699XNE8_TANCI</name>
<sequence length="79" mass="8416">MLGVSARAGGAAACQGQGQGGAHALFPLLRVASRRAALLKSAGCGRHLAGLVRLRFGRNGRRRYARRRSAAPRRSHGRR</sequence>
<dbReference type="AlphaFoldDB" id="A0A699XNE8"/>
<accession>A0A699XNE8</accession>
<feature type="non-terminal residue" evidence="1">
    <location>
        <position position="79"/>
    </location>
</feature>